<evidence type="ECO:0000313" key="1">
    <source>
        <dbReference type="EMBL" id="SJN22541.1"/>
    </source>
</evidence>
<dbReference type="AlphaFoldDB" id="A0A1R4IRL6"/>
<gene>
    <name evidence="1" type="ORF">FM114_03385</name>
</gene>
<dbReference type="EMBL" id="FUKQ01000011">
    <property type="protein sequence ID" value="SJN22541.1"/>
    <property type="molecule type" value="Genomic_DNA"/>
</dbReference>
<protein>
    <submittedName>
        <fullName evidence="1">Uncharacterized protein</fullName>
    </submittedName>
</protein>
<evidence type="ECO:0000313" key="2">
    <source>
        <dbReference type="Proteomes" id="UP000188342"/>
    </source>
</evidence>
<reference evidence="1 2" key="1">
    <citation type="submission" date="2017-02" db="EMBL/GenBank/DDBJ databases">
        <authorList>
            <person name="Peterson S.W."/>
        </authorList>
    </citation>
    <scope>NUCLEOTIDE SEQUENCE [LARGE SCALE GENOMIC DNA]</scope>
    <source>
        <strain evidence="1 2">LSP_Lj1</strain>
    </source>
</reference>
<proteinExistence type="predicted"/>
<sequence>MGGPAGREAARRRLGGVAGVLTCSAAESFGWSGSTEKTSSMTCSSAPCGCGRSIAALMSCDRKAGGCRTGRHHPAVEDVVAVGSARHSE</sequence>
<dbReference type="Proteomes" id="UP000188342">
    <property type="component" value="Unassembled WGS sequence"/>
</dbReference>
<accession>A0A1R4IRL6</accession>
<organism evidence="1 2">
    <name type="scientific">Luteococcus japonicus LSP_Lj1</name>
    <dbReference type="NCBI Taxonomy" id="1255658"/>
    <lineage>
        <taxon>Bacteria</taxon>
        <taxon>Bacillati</taxon>
        <taxon>Actinomycetota</taxon>
        <taxon>Actinomycetes</taxon>
        <taxon>Propionibacteriales</taxon>
        <taxon>Propionibacteriaceae</taxon>
        <taxon>Luteococcus</taxon>
    </lineage>
</organism>
<name>A0A1R4IRL6_9ACTN</name>
<keyword evidence="2" id="KW-1185">Reference proteome</keyword>